<feature type="domain" description="CAAX prenyl protease 2/Lysostaphin resistance protein A-like" evidence="2">
    <location>
        <begin position="128"/>
        <end position="223"/>
    </location>
</feature>
<evidence type="ECO:0000313" key="4">
    <source>
        <dbReference type="Proteomes" id="UP000295391"/>
    </source>
</evidence>
<comment type="caution">
    <text evidence="3">The sequence shown here is derived from an EMBL/GenBank/DDBJ whole genome shotgun (WGS) entry which is preliminary data.</text>
</comment>
<keyword evidence="4" id="KW-1185">Reference proteome</keyword>
<keyword evidence="1" id="KW-1133">Transmembrane helix</keyword>
<dbReference type="GO" id="GO:0004175">
    <property type="term" value="F:endopeptidase activity"/>
    <property type="evidence" value="ECO:0007669"/>
    <property type="project" value="UniProtKB-ARBA"/>
</dbReference>
<dbReference type="GO" id="GO:0080120">
    <property type="term" value="P:CAAX-box protein maturation"/>
    <property type="evidence" value="ECO:0007669"/>
    <property type="project" value="UniProtKB-ARBA"/>
</dbReference>
<dbReference type="RefSeq" id="WP_166638923.1">
    <property type="nucleotide sequence ID" value="NZ_SNYR01000001.1"/>
</dbReference>
<feature type="transmembrane region" description="Helical" evidence="1">
    <location>
        <begin position="214"/>
        <end position="231"/>
    </location>
</feature>
<accession>A0A4R6VWZ8</accession>
<keyword evidence="1" id="KW-0812">Transmembrane</keyword>
<feature type="transmembrane region" description="Helical" evidence="1">
    <location>
        <begin position="166"/>
        <end position="184"/>
    </location>
</feature>
<feature type="transmembrane region" description="Helical" evidence="1">
    <location>
        <begin position="190"/>
        <end position="207"/>
    </location>
</feature>
<dbReference type="Proteomes" id="UP000295391">
    <property type="component" value="Unassembled WGS sequence"/>
</dbReference>
<gene>
    <name evidence="3" type="ORF">ATL17_1429</name>
</gene>
<feature type="transmembrane region" description="Helical" evidence="1">
    <location>
        <begin position="35"/>
        <end position="55"/>
    </location>
</feature>
<dbReference type="InterPro" id="IPR003675">
    <property type="entry name" value="Rce1/LyrA-like_dom"/>
</dbReference>
<dbReference type="Pfam" id="PF02517">
    <property type="entry name" value="Rce1-like"/>
    <property type="match status" value="1"/>
</dbReference>
<evidence type="ECO:0000259" key="2">
    <source>
        <dbReference type="Pfam" id="PF02517"/>
    </source>
</evidence>
<dbReference type="EMBL" id="SNYR01000001">
    <property type="protein sequence ID" value="TDQ67416.1"/>
    <property type="molecule type" value="Genomic_DNA"/>
</dbReference>
<protein>
    <recommendedName>
        <fullName evidence="2">CAAX prenyl protease 2/Lysostaphin resistance protein A-like domain-containing protein</fullName>
    </recommendedName>
</protein>
<feature type="transmembrane region" description="Helical" evidence="1">
    <location>
        <begin position="12"/>
        <end position="29"/>
    </location>
</feature>
<organism evidence="3 4">
    <name type="scientific">Maritalea mobilis</name>
    <dbReference type="NCBI Taxonomy" id="483324"/>
    <lineage>
        <taxon>Bacteria</taxon>
        <taxon>Pseudomonadati</taxon>
        <taxon>Pseudomonadota</taxon>
        <taxon>Alphaproteobacteria</taxon>
        <taxon>Hyphomicrobiales</taxon>
        <taxon>Devosiaceae</taxon>
        <taxon>Maritalea</taxon>
    </lineage>
</organism>
<feature type="transmembrane region" description="Helical" evidence="1">
    <location>
        <begin position="125"/>
        <end position="146"/>
    </location>
</feature>
<evidence type="ECO:0000313" key="3">
    <source>
        <dbReference type="EMBL" id="TDQ67416.1"/>
    </source>
</evidence>
<evidence type="ECO:0000256" key="1">
    <source>
        <dbReference type="SAM" id="Phobius"/>
    </source>
</evidence>
<dbReference type="AlphaFoldDB" id="A0A4R6VWZ8"/>
<feature type="transmembrane region" description="Helical" evidence="1">
    <location>
        <begin position="75"/>
        <end position="99"/>
    </location>
</feature>
<sequence>MLDFLKPRWRSLAELIGFVTILFGTKALVDPLTWQFSGPISMIFTLIVLGIYLRLQNEQWSELGLRPLFGWKAKLLLLPQAIVGMAGIIGFSAMLLLLAQHMGWTDFMEASGVGAERWGDLKGNLGLYLLWLLVVWTSAAFGEEIFFRGFFISRAQRLFDGVPHKWILSALFAAVTFGYAHYYYQGLRGFVVTGIVAFWLGLLYFAYKRNLWPLILAHGFVDSLMFTAHFMDWDI</sequence>
<keyword evidence="1" id="KW-0472">Membrane</keyword>
<proteinExistence type="predicted"/>
<name>A0A4R6VWZ8_9HYPH</name>
<reference evidence="3 4" key="1">
    <citation type="submission" date="2019-03" db="EMBL/GenBank/DDBJ databases">
        <title>Genomic Encyclopedia of Type Strains, Phase III (KMG-III): the genomes of soil and plant-associated and newly described type strains.</title>
        <authorList>
            <person name="Whitman W."/>
        </authorList>
    </citation>
    <scope>NUCLEOTIDE SEQUENCE [LARGE SCALE GENOMIC DNA]</scope>
    <source>
        <strain evidence="3 4">CGMCC 1.7002</strain>
    </source>
</reference>